<organism evidence="3">
    <name type="scientific">uncultured Rubrobacteraceae bacterium</name>
    <dbReference type="NCBI Taxonomy" id="349277"/>
    <lineage>
        <taxon>Bacteria</taxon>
        <taxon>Bacillati</taxon>
        <taxon>Actinomycetota</taxon>
        <taxon>Rubrobacteria</taxon>
        <taxon>Rubrobacterales</taxon>
        <taxon>Rubrobacteraceae</taxon>
        <taxon>environmental samples</taxon>
    </lineage>
</organism>
<evidence type="ECO:0000256" key="2">
    <source>
        <dbReference type="SAM" id="Phobius"/>
    </source>
</evidence>
<accession>A0A6J4QYA8</accession>
<proteinExistence type="predicted"/>
<feature type="compositionally biased region" description="Gly residues" evidence="1">
    <location>
        <begin position="148"/>
        <end position="159"/>
    </location>
</feature>
<reference evidence="3" key="1">
    <citation type="submission" date="2020-02" db="EMBL/GenBank/DDBJ databases">
        <authorList>
            <person name="Meier V. D."/>
        </authorList>
    </citation>
    <scope>NUCLEOTIDE SEQUENCE</scope>
    <source>
        <strain evidence="3">AVDCRST_MAG78</strain>
    </source>
</reference>
<keyword evidence="2" id="KW-0472">Membrane</keyword>
<name>A0A6J4QYA8_9ACTN</name>
<protein>
    <submittedName>
        <fullName evidence="3">Uncharacterized protein</fullName>
    </submittedName>
</protein>
<feature type="transmembrane region" description="Helical" evidence="2">
    <location>
        <begin position="36"/>
        <end position="58"/>
    </location>
</feature>
<evidence type="ECO:0000313" key="3">
    <source>
        <dbReference type="EMBL" id="CAA9450062.1"/>
    </source>
</evidence>
<feature type="compositionally biased region" description="Low complexity" evidence="1">
    <location>
        <begin position="67"/>
        <end position="77"/>
    </location>
</feature>
<feature type="region of interest" description="Disordered" evidence="1">
    <location>
        <begin position="64"/>
        <end position="237"/>
    </location>
</feature>
<gene>
    <name evidence="3" type="ORF">AVDCRST_MAG78-3307</name>
</gene>
<evidence type="ECO:0000256" key="1">
    <source>
        <dbReference type="SAM" id="MobiDB-lite"/>
    </source>
</evidence>
<dbReference type="EMBL" id="CADCVB010000218">
    <property type="protein sequence ID" value="CAA9450062.1"/>
    <property type="molecule type" value="Genomic_DNA"/>
</dbReference>
<dbReference type="AlphaFoldDB" id="A0A6J4QYA8"/>
<sequence length="237" mass="23673">MTRRLQLLDAESRSSTRGVSAVAGRIRDGLLRDNKVVPAVLGILALLIFAWLVAGAIIGGSGDEEQQQASNQASLAQGNDSDSGDTETPAPGVENRDSDASYGGYDEGPKDPFRQIIPKADEGDDGGNQNRQGGGQDGDEDDRDSGNRDGGGGANGGRGGNDRDGARGVGGGDGGDDEDFIEQRSPNDPDSQSTPGGGAGQGGVGQDGPGQGERGQGAVGQAGGGGLFNSGGDLPVP</sequence>
<feature type="compositionally biased region" description="Gly residues" evidence="1">
    <location>
        <begin position="195"/>
        <end position="229"/>
    </location>
</feature>
<keyword evidence="2" id="KW-1133">Transmembrane helix</keyword>
<keyword evidence="2" id="KW-0812">Transmembrane</keyword>